<dbReference type="EMBL" id="CAUYUE010000010">
    <property type="protein sequence ID" value="CAK0784372.1"/>
    <property type="molecule type" value="Genomic_DNA"/>
</dbReference>
<proteinExistence type="predicted"/>
<keyword evidence="4" id="KW-1185">Reference proteome</keyword>
<name>A0AAV1ICC3_9CHLO</name>
<sequence length="416" mass="45219">MLDYTKGNSWSFSEAAAHPAVNRWMWTLKADVCEAASMAPTPHNGFFVSWEQVMAFFAMAEEALKAKSAANEVLRRDGEGVKEALEEKRSAYIKVLRKEQAMSEDSAFLKEQMEALLKERSSFQEKVAILERENRFLMQEREIMGQQLQLEETGGEEEAEAEGAGGSGLVRSLRQRLEEERARTGEAEAELDCQRAGNAGLGSQLSRLEAQLASKKAFWEEKEASLLRSLEAANLAALQATRQALPQLPHPLALRSLLSGVMSGASAVGGNLYDNVRSRGQRQHSSECDSESRSRSAGTRSDDHSRAYSHCSSPGKTGAPEAAGRRGSASGERPASAKSKTRRSPAPGDVHSYAGIEPVIRVDSGHLKTSKAVDSLSKQSSRDRVASPVPDSRCTTDVPMRQLLSPVQAGLDRASS</sequence>
<gene>
    <name evidence="3" type="ORF">CVIRNUC_007576</name>
</gene>
<dbReference type="AlphaFoldDB" id="A0AAV1ICC3"/>
<accession>A0AAV1ICC3</accession>
<dbReference type="Proteomes" id="UP001314263">
    <property type="component" value="Unassembled WGS sequence"/>
</dbReference>
<evidence type="ECO:0000256" key="2">
    <source>
        <dbReference type="SAM" id="MobiDB-lite"/>
    </source>
</evidence>
<evidence type="ECO:0000313" key="4">
    <source>
        <dbReference type="Proteomes" id="UP001314263"/>
    </source>
</evidence>
<feature type="region of interest" description="Disordered" evidence="2">
    <location>
        <begin position="277"/>
        <end position="416"/>
    </location>
</feature>
<evidence type="ECO:0000313" key="3">
    <source>
        <dbReference type="EMBL" id="CAK0784372.1"/>
    </source>
</evidence>
<protein>
    <submittedName>
        <fullName evidence="3">Uncharacterized protein</fullName>
    </submittedName>
</protein>
<reference evidence="3 4" key="1">
    <citation type="submission" date="2023-10" db="EMBL/GenBank/DDBJ databases">
        <authorList>
            <person name="Maclean D."/>
            <person name="Macfadyen A."/>
        </authorList>
    </citation>
    <scope>NUCLEOTIDE SEQUENCE [LARGE SCALE GENOMIC DNA]</scope>
</reference>
<feature type="compositionally biased region" description="Basic and acidic residues" evidence="2">
    <location>
        <begin position="284"/>
        <end position="306"/>
    </location>
</feature>
<keyword evidence="1" id="KW-0175">Coiled coil</keyword>
<comment type="caution">
    <text evidence="3">The sequence shown here is derived from an EMBL/GenBank/DDBJ whole genome shotgun (WGS) entry which is preliminary data.</text>
</comment>
<feature type="coiled-coil region" evidence="1">
    <location>
        <begin position="99"/>
        <end position="140"/>
    </location>
</feature>
<evidence type="ECO:0000256" key="1">
    <source>
        <dbReference type="SAM" id="Coils"/>
    </source>
</evidence>
<organism evidence="3 4">
    <name type="scientific">Coccomyxa viridis</name>
    <dbReference type="NCBI Taxonomy" id="1274662"/>
    <lineage>
        <taxon>Eukaryota</taxon>
        <taxon>Viridiplantae</taxon>
        <taxon>Chlorophyta</taxon>
        <taxon>core chlorophytes</taxon>
        <taxon>Trebouxiophyceae</taxon>
        <taxon>Trebouxiophyceae incertae sedis</taxon>
        <taxon>Coccomyxaceae</taxon>
        <taxon>Coccomyxa</taxon>
    </lineage>
</organism>